<dbReference type="Pfam" id="PF11350">
    <property type="entry name" value="DUF3152"/>
    <property type="match status" value="1"/>
</dbReference>
<sequence length="262" mass="27715">MAVAAAISLSALTGLGVLGYSMGTEAELPPLPALPQQISLPDNPFSQAKSPVPVRVRTTPTPRSAPPAARVTPSPRTASAPRPAITAAGRFTIAPGGSVRVGTGTLHRYQVSVEDGVPVGVEAFALAVEQTLADPRSWTATKRWSFQRVGPGMAADFVVRLATPATVDRICGRAGMDTMGEVSCQAGTNVMINLRRWQLAIPAYAADVRDYQHLVINHEVGHFLGFGHLGCPGKGKPAPAMMSQYFGLHGCRTNPWPYPDRA</sequence>
<reference evidence="3 4" key="1">
    <citation type="submission" date="2020-08" db="EMBL/GenBank/DDBJ databases">
        <title>Sequencing the genomes of 1000 actinobacteria strains.</title>
        <authorList>
            <person name="Klenk H.-P."/>
        </authorList>
    </citation>
    <scope>NUCLEOTIDE SEQUENCE [LARGE SCALE GENOMIC DNA]</scope>
    <source>
        <strain evidence="3 4">DSM 45362</strain>
    </source>
</reference>
<dbReference type="Proteomes" id="UP000587527">
    <property type="component" value="Unassembled WGS sequence"/>
</dbReference>
<name>A0A841BRK9_9ACTN</name>
<evidence type="ECO:0000259" key="2">
    <source>
        <dbReference type="Pfam" id="PF11350"/>
    </source>
</evidence>
<evidence type="ECO:0000313" key="4">
    <source>
        <dbReference type="Proteomes" id="UP000587527"/>
    </source>
</evidence>
<feature type="region of interest" description="Disordered" evidence="1">
    <location>
        <begin position="44"/>
        <end position="81"/>
    </location>
</feature>
<dbReference type="EMBL" id="JACHMN010000002">
    <property type="protein sequence ID" value="MBB5871687.1"/>
    <property type="molecule type" value="Genomic_DNA"/>
</dbReference>
<feature type="domain" description="DUF3152" evidence="2">
    <location>
        <begin position="86"/>
        <end position="249"/>
    </location>
</feature>
<dbReference type="InterPro" id="IPR022603">
    <property type="entry name" value="DUF3152"/>
</dbReference>
<comment type="caution">
    <text evidence="3">The sequence shown here is derived from an EMBL/GenBank/DDBJ whole genome shotgun (WGS) entry which is preliminary data.</text>
</comment>
<organism evidence="3 4">
    <name type="scientific">Allocatelliglobosispora scoriae</name>
    <dbReference type="NCBI Taxonomy" id="643052"/>
    <lineage>
        <taxon>Bacteria</taxon>
        <taxon>Bacillati</taxon>
        <taxon>Actinomycetota</taxon>
        <taxon>Actinomycetes</taxon>
        <taxon>Micromonosporales</taxon>
        <taxon>Micromonosporaceae</taxon>
        <taxon>Allocatelliglobosispora</taxon>
    </lineage>
</organism>
<dbReference type="RefSeq" id="WP_221470010.1">
    <property type="nucleotide sequence ID" value="NZ_JACHMN010000002.1"/>
</dbReference>
<dbReference type="SUPFAM" id="SSF55486">
    <property type="entry name" value="Metalloproteases ('zincins'), catalytic domain"/>
    <property type="match status" value="1"/>
</dbReference>
<dbReference type="AlphaFoldDB" id="A0A841BRK9"/>
<proteinExistence type="predicted"/>
<protein>
    <recommendedName>
        <fullName evidence="2">DUF3152 domain-containing protein</fullName>
    </recommendedName>
</protein>
<evidence type="ECO:0000256" key="1">
    <source>
        <dbReference type="SAM" id="MobiDB-lite"/>
    </source>
</evidence>
<accession>A0A841BRK9</accession>
<feature type="compositionally biased region" description="Low complexity" evidence="1">
    <location>
        <begin position="50"/>
        <end position="81"/>
    </location>
</feature>
<keyword evidence="4" id="KW-1185">Reference proteome</keyword>
<evidence type="ECO:0000313" key="3">
    <source>
        <dbReference type="EMBL" id="MBB5871687.1"/>
    </source>
</evidence>
<gene>
    <name evidence="3" type="ORF">F4553_005066</name>
</gene>